<evidence type="ECO:0000256" key="1">
    <source>
        <dbReference type="SAM" id="MobiDB-lite"/>
    </source>
</evidence>
<feature type="compositionally biased region" description="Polar residues" evidence="1">
    <location>
        <begin position="66"/>
        <end position="84"/>
    </location>
</feature>
<feature type="compositionally biased region" description="Polar residues" evidence="1">
    <location>
        <begin position="21"/>
        <end position="33"/>
    </location>
</feature>
<comment type="caution">
    <text evidence="2">The sequence shown here is derived from an EMBL/GenBank/DDBJ whole genome shotgun (WGS) entry which is preliminary data.</text>
</comment>
<gene>
    <name evidence="2" type="ORF">Tci_847388</name>
</gene>
<dbReference type="EMBL" id="BKCJ011051683">
    <property type="protein sequence ID" value="GFC75418.1"/>
    <property type="molecule type" value="Genomic_DNA"/>
</dbReference>
<reference evidence="2" key="1">
    <citation type="journal article" date="2019" name="Sci. Rep.">
        <title>Draft genome of Tanacetum cinerariifolium, the natural source of mosquito coil.</title>
        <authorList>
            <person name="Yamashiro T."/>
            <person name="Shiraishi A."/>
            <person name="Satake H."/>
            <person name="Nakayama K."/>
        </authorList>
    </citation>
    <scope>NUCLEOTIDE SEQUENCE</scope>
</reference>
<feature type="compositionally biased region" description="Polar residues" evidence="1">
    <location>
        <begin position="101"/>
        <end position="122"/>
    </location>
</feature>
<feature type="region of interest" description="Disordered" evidence="1">
    <location>
        <begin position="1"/>
        <end position="122"/>
    </location>
</feature>
<sequence length="122" mass="13452">YNRFTKVNHYKGVPPPMNGNYMPTSTFPNTNESPRPYGKQTSESTKIKSTSKNSNFSFDFSDRSSVPTASDSCVESARPNNVVNDSEDFTSRTSTSRSDEQVNNVCSPQEDLSSSTSLGFDV</sequence>
<name>A0A699QLS7_TANCI</name>
<feature type="compositionally biased region" description="Low complexity" evidence="1">
    <location>
        <begin position="41"/>
        <end position="65"/>
    </location>
</feature>
<organism evidence="2">
    <name type="scientific">Tanacetum cinerariifolium</name>
    <name type="common">Dalmatian daisy</name>
    <name type="synonym">Chrysanthemum cinerariifolium</name>
    <dbReference type="NCBI Taxonomy" id="118510"/>
    <lineage>
        <taxon>Eukaryota</taxon>
        <taxon>Viridiplantae</taxon>
        <taxon>Streptophyta</taxon>
        <taxon>Embryophyta</taxon>
        <taxon>Tracheophyta</taxon>
        <taxon>Spermatophyta</taxon>
        <taxon>Magnoliopsida</taxon>
        <taxon>eudicotyledons</taxon>
        <taxon>Gunneridae</taxon>
        <taxon>Pentapetalae</taxon>
        <taxon>asterids</taxon>
        <taxon>campanulids</taxon>
        <taxon>Asterales</taxon>
        <taxon>Asteraceae</taxon>
        <taxon>Asteroideae</taxon>
        <taxon>Anthemideae</taxon>
        <taxon>Anthemidinae</taxon>
        <taxon>Tanacetum</taxon>
    </lineage>
</organism>
<dbReference type="AlphaFoldDB" id="A0A699QLS7"/>
<feature type="non-terminal residue" evidence="2">
    <location>
        <position position="1"/>
    </location>
</feature>
<protein>
    <submittedName>
        <fullName evidence="2">Uncharacterized protein</fullName>
    </submittedName>
</protein>
<accession>A0A699QLS7</accession>
<proteinExistence type="predicted"/>
<evidence type="ECO:0000313" key="2">
    <source>
        <dbReference type="EMBL" id="GFC75418.1"/>
    </source>
</evidence>